<sequence>MAFATNWYKKTGIRRQVFVIFAIITGIIMTISLIGIMGINRVAEDVNALYHDRLLPAVEMANLTEKLYENRLLLEEYLYLDDSLMRKEILSKIEKNHKSIDSLASKYAESHLVEEENRFLITYRKEIFKYKQLENEIIKLFTTDAEGAKTLFSTEASEEFKKIIEPIHRITDVQLKIGEELRNESIAEANSIRLALYLAMGIVIVAIIVVGAWLGFVYMMQ</sequence>
<dbReference type="Pfam" id="PF12729">
    <property type="entry name" value="4HB_MCP_1"/>
    <property type="match status" value="1"/>
</dbReference>
<keyword evidence="1" id="KW-0812">Transmembrane</keyword>
<evidence type="ECO:0000256" key="1">
    <source>
        <dbReference type="SAM" id="Phobius"/>
    </source>
</evidence>
<evidence type="ECO:0000259" key="2">
    <source>
        <dbReference type="Pfam" id="PF12729"/>
    </source>
</evidence>
<proteinExistence type="predicted"/>
<dbReference type="RefSeq" id="WP_101359269.1">
    <property type="nucleotide sequence ID" value="NZ_NKXO01000033.1"/>
</dbReference>
<comment type="caution">
    <text evidence="3">The sequence shown here is derived from an EMBL/GenBank/DDBJ whole genome shotgun (WGS) entry which is preliminary data.</text>
</comment>
<accession>A0A2N3IAY7</accession>
<evidence type="ECO:0000313" key="3">
    <source>
        <dbReference type="EMBL" id="PKQ67450.1"/>
    </source>
</evidence>
<keyword evidence="1" id="KW-0472">Membrane</keyword>
<dbReference type="AlphaFoldDB" id="A0A2N3IAY7"/>
<name>A0A2N3IAY7_9BACT</name>
<organism evidence="3 4">
    <name type="scientific">Raineya orbicola</name>
    <dbReference type="NCBI Taxonomy" id="2016530"/>
    <lineage>
        <taxon>Bacteria</taxon>
        <taxon>Pseudomonadati</taxon>
        <taxon>Bacteroidota</taxon>
        <taxon>Cytophagia</taxon>
        <taxon>Cytophagales</taxon>
        <taxon>Raineyaceae</taxon>
        <taxon>Raineya</taxon>
    </lineage>
</organism>
<dbReference type="Proteomes" id="UP000233387">
    <property type="component" value="Unassembled WGS sequence"/>
</dbReference>
<feature type="transmembrane region" description="Helical" evidence="1">
    <location>
        <begin position="194"/>
        <end position="218"/>
    </location>
</feature>
<keyword evidence="4" id="KW-1185">Reference proteome</keyword>
<feature type="domain" description="Chemotaxis methyl-accepting receptor HlyB-like 4HB MCP" evidence="2">
    <location>
        <begin position="13"/>
        <end position="187"/>
    </location>
</feature>
<reference evidence="3 4" key="1">
    <citation type="submission" date="2017-06" db="EMBL/GenBank/DDBJ databases">
        <title>Raineya orbicola gen. nov., sp. nov. a slightly thermophilic bacterium of the phylum Bacteroidetes and the description of Raineyaceae fam. nov.</title>
        <authorList>
            <person name="Albuquerque L."/>
            <person name="Polonia A.R.M."/>
            <person name="Barroso C."/>
            <person name="Froufe H.J.C."/>
            <person name="Lage O."/>
            <person name="Lobo-Da-Cunha A."/>
            <person name="Egas C."/>
            <person name="Da Costa M.S."/>
        </authorList>
    </citation>
    <scope>NUCLEOTIDE SEQUENCE [LARGE SCALE GENOMIC DNA]</scope>
    <source>
        <strain evidence="3 4">SPSPC-11</strain>
    </source>
</reference>
<gene>
    <name evidence="3" type="ORF">Rain11_2003</name>
</gene>
<feature type="transmembrane region" description="Helical" evidence="1">
    <location>
        <begin position="17"/>
        <end position="39"/>
    </location>
</feature>
<dbReference type="OrthoDB" id="1438991at2"/>
<protein>
    <submittedName>
        <fullName evidence="3">Four helix bundle sensory module for signal transduction</fullName>
    </submittedName>
</protein>
<keyword evidence="1" id="KW-1133">Transmembrane helix</keyword>
<dbReference type="EMBL" id="NKXO01000033">
    <property type="protein sequence ID" value="PKQ67450.1"/>
    <property type="molecule type" value="Genomic_DNA"/>
</dbReference>
<evidence type="ECO:0000313" key="4">
    <source>
        <dbReference type="Proteomes" id="UP000233387"/>
    </source>
</evidence>
<dbReference type="InterPro" id="IPR024478">
    <property type="entry name" value="HlyB_4HB_MCP"/>
</dbReference>